<name>A0A2T7CAL3_9POAL</name>
<dbReference type="AlphaFoldDB" id="A0A2T7CAL3"/>
<evidence type="ECO:0000313" key="2">
    <source>
        <dbReference type="Proteomes" id="UP000244336"/>
    </source>
</evidence>
<accession>A0A2T7CAL3</accession>
<evidence type="ECO:0000313" key="1">
    <source>
        <dbReference type="EMBL" id="PUZ40364.1"/>
    </source>
</evidence>
<dbReference type="Gramene" id="PUZ40364">
    <property type="protein sequence ID" value="PUZ40364"/>
    <property type="gene ID" value="GQ55_9G417500"/>
</dbReference>
<reference evidence="1 2" key="1">
    <citation type="submission" date="2018-04" db="EMBL/GenBank/DDBJ databases">
        <title>WGS assembly of Panicum hallii var. hallii HAL2.</title>
        <authorList>
            <person name="Lovell J."/>
            <person name="Jenkins J."/>
            <person name="Lowry D."/>
            <person name="Mamidi S."/>
            <person name="Sreedasyam A."/>
            <person name="Weng X."/>
            <person name="Barry K."/>
            <person name="Bonette J."/>
            <person name="Campitelli B."/>
            <person name="Daum C."/>
            <person name="Gordon S."/>
            <person name="Gould B."/>
            <person name="Lipzen A."/>
            <person name="MacQueen A."/>
            <person name="Palacio-Mejia J."/>
            <person name="Plott C."/>
            <person name="Shakirov E."/>
            <person name="Shu S."/>
            <person name="Yoshinaga Y."/>
            <person name="Zane M."/>
            <person name="Rokhsar D."/>
            <person name="Grimwood J."/>
            <person name="Schmutz J."/>
            <person name="Juenger T."/>
        </authorList>
    </citation>
    <scope>NUCLEOTIDE SEQUENCE [LARGE SCALE GENOMIC DNA]</scope>
    <source>
        <strain evidence="2">cv. HAL2</strain>
    </source>
</reference>
<protein>
    <submittedName>
        <fullName evidence="1">Uncharacterized protein</fullName>
    </submittedName>
</protein>
<dbReference type="STRING" id="1504633.A0A2T7CAL3"/>
<dbReference type="Proteomes" id="UP000244336">
    <property type="component" value="Chromosome 9"/>
</dbReference>
<organism evidence="1 2">
    <name type="scientific">Panicum hallii var. hallii</name>
    <dbReference type="NCBI Taxonomy" id="1504633"/>
    <lineage>
        <taxon>Eukaryota</taxon>
        <taxon>Viridiplantae</taxon>
        <taxon>Streptophyta</taxon>
        <taxon>Embryophyta</taxon>
        <taxon>Tracheophyta</taxon>
        <taxon>Spermatophyta</taxon>
        <taxon>Magnoliopsida</taxon>
        <taxon>Liliopsida</taxon>
        <taxon>Poales</taxon>
        <taxon>Poaceae</taxon>
        <taxon>PACMAD clade</taxon>
        <taxon>Panicoideae</taxon>
        <taxon>Panicodae</taxon>
        <taxon>Paniceae</taxon>
        <taxon>Panicinae</taxon>
        <taxon>Panicum</taxon>
        <taxon>Panicum sect. Panicum</taxon>
    </lineage>
</organism>
<dbReference type="EMBL" id="CM009757">
    <property type="protein sequence ID" value="PUZ40364.1"/>
    <property type="molecule type" value="Genomic_DNA"/>
</dbReference>
<proteinExistence type="predicted"/>
<dbReference type="OrthoDB" id="596829at2759"/>
<sequence>MTPNFHLQADLALIWHGAELGANLSAELRGRPASGAPRAFIGCSGWTASPAPNMHPIMSSSVGAEQFGWVPMPPSLARSIGNLAELDGSLCGVVDLRVDAERDALFTWSGGASWSMRCSINLQNPPRAISDEFIEERVVIPLCSTRQKVLLMMGRHKVFAYDPERVAMERVFSMQEFVDIPQGHREAASQHQAP</sequence>
<gene>
    <name evidence="1" type="ORF">GQ55_9G417500</name>
</gene>
<keyword evidence="2" id="KW-1185">Reference proteome</keyword>